<accession>E8KBJ1</accession>
<feature type="domain" description="PRD" evidence="2">
    <location>
        <begin position="190"/>
        <end position="298"/>
    </location>
</feature>
<comment type="caution">
    <text evidence="3">The sequence shown here is derived from an EMBL/GenBank/DDBJ whole genome shotgun (WGS) entry which is preliminary data.</text>
</comment>
<dbReference type="InterPro" id="IPR036634">
    <property type="entry name" value="PRD_sf"/>
</dbReference>
<sequence length="298" mass="34901">MVSFLLSSLLYGYALWKGWFWMFRIVNVINNNVALAKNENHEEVMITGSGIAFQKKKGDIIIQSKIEKIFRLNTEESKKNFLTLLQDVPLDFITVTYDVINTLISKYQYPFQEYLYVTLTDHIYSAYQAIHKGIYEDSKLPDISADYPLEFEMAAYALGLFKERLLDSFPDNETERIALHFINAKGGDNQVVNLQIDQSKQIIEHIKRELKTHNILRTKENAPLFDRFMVHLNYFLEYLDQSRSDNTSLLDMEEYIETVYPLAYEIGDKIYRIIASETGVALHRSERVYIVLHIQRLL</sequence>
<evidence type="ECO:0000256" key="1">
    <source>
        <dbReference type="ARBA" id="ARBA00022737"/>
    </source>
</evidence>
<dbReference type="SUPFAM" id="SSF63520">
    <property type="entry name" value="PTS-regulatory domain, PRD"/>
    <property type="match status" value="2"/>
</dbReference>
<dbReference type="Proteomes" id="UP000010304">
    <property type="component" value="Unassembled WGS sequence"/>
</dbReference>
<proteinExistence type="predicted"/>
<dbReference type="Gene3D" id="1.10.1790.10">
    <property type="entry name" value="PRD domain"/>
    <property type="match status" value="2"/>
</dbReference>
<name>E8KBJ1_9STRE</name>
<protein>
    <submittedName>
        <fullName evidence="3">PRD domain protein</fullName>
    </submittedName>
</protein>
<reference evidence="3 4" key="1">
    <citation type="submission" date="2010-12" db="EMBL/GenBank/DDBJ databases">
        <authorList>
            <person name="Muzny D."/>
            <person name="Qin X."/>
            <person name="Deng J."/>
            <person name="Jiang H."/>
            <person name="Liu Y."/>
            <person name="Qu J."/>
            <person name="Song X.-Z."/>
            <person name="Zhang L."/>
            <person name="Thornton R."/>
            <person name="Coyle M."/>
            <person name="Francisco L."/>
            <person name="Jackson L."/>
            <person name="Javaid M."/>
            <person name="Korchina V."/>
            <person name="Kovar C."/>
            <person name="Mata R."/>
            <person name="Mathew T."/>
            <person name="Ngo R."/>
            <person name="Nguyen L."/>
            <person name="Nguyen N."/>
            <person name="Okwuonu G."/>
            <person name="Ongeri F."/>
            <person name="Pham C."/>
            <person name="Simmons D."/>
            <person name="Wilczek-Boney K."/>
            <person name="Hale W."/>
            <person name="Jakkamsetti A."/>
            <person name="Pham P."/>
            <person name="Ruth R."/>
            <person name="San Lucas F."/>
            <person name="Warren J."/>
            <person name="Zhang J."/>
            <person name="Zhao Z."/>
            <person name="Zhou C."/>
            <person name="Zhu D."/>
            <person name="Lee S."/>
            <person name="Bess C."/>
            <person name="Blankenburg K."/>
            <person name="Forbes L."/>
            <person name="Fu Q."/>
            <person name="Gubbala S."/>
            <person name="Hirani K."/>
            <person name="Jayaseelan J.C."/>
            <person name="Lara F."/>
            <person name="Munidasa M."/>
            <person name="Palculict T."/>
            <person name="Patil S."/>
            <person name="Pu L.-L."/>
            <person name="Saada N."/>
            <person name="Tang L."/>
            <person name="Weissenberger G."/>
            <person name="Zhu Y."/>
            <person name="Hemphill L."/>
            <person name="Shang Y."/>
            <person name="Youmans B."/>
            <person name="Ayvaz T."/>
            <person name="Ross M."/>
            <person name="Santibanez J."/>
            <person name="Aqrawi P."/>
            <person name="Gross S."/>
            <person name="Joshi V."/>
            <person name="Fowler G."/>
            <person name="Nazareth L."/>
            <person name="Reid J."/>
            <person name="Worley K."/>
            <person name="Petrosino J."/>
            <person name="Highlander S."/>
            <person name="Gibbs R."/>
        </authorList>
    </citation>
    <scope>NUCLEOTIDE SEQUENCE [LARGE SCALE GENOMIC DNA]</scope>
    <source>
        <strain evidence="3 4">ATCC 700780</strain>
    </source>
</reference>
<dbReference type="InterPro" id="IPR036650">
    <property type="entry name" value="CAT_RNA-bd_dom_sf"/>
</dbReference>
<evidence type="ECO:0000313" key="4">
    <source>
        <dbReference type="Proteomes" id="UP000010304"/>
    </source>
</evidence>
<dbReference type="InterPro" id="IPR011608">
    <property type="entry name" value="PRD"/>
</dbReference>
<dbReference type="Pfam" id="PF00874">
    <property type="entry name" value="PRD"/>
    <property type="match status" value="2"/>
</dbReference>
<organism evidence="3 4">
    <name type="scientific">Streptococcus peroris ATCC 700780</name>
    <dbReference type="NCBI Taxonomy" id="888746"/>
    <lineage>
        <taxon>Bacteria</taxon>
        <taxon>Bacillati</taxon>
        <taxon>Bacillota</taxon>
        <taxon>Bacilli</taxon>
        <taxon>Lactobacillales</taxon>
        <taxon>Streptococcaceae</taxon>
        <taxon>Streptococcus</taxon>
    </lineage>
</organism>
<dbReference type="AlphaFoldDB" id="E8KBJ1"/>
<keyword evidence="1" id="KW-0677">Repeat</keyword>
<dbReference type="PROSITE" id="PS51372">
    <property type="entry name" value="PRD_2"/>
    <property type="match status" value="2"/>
</dbReference>
<dbReference type="eggNOG" id="COG3711">
    <property type="taxonomic scope" value="Bacteria"/>
</dbReference>
<dbReference type="GO" id="GO:0003723">
    <property type="term" value="F:RNA binding"/>
    <property type="evidence" value="ECO:0007669"/>
    <property type="project" value="InterPro"/>
</dbReference>
<dbReference type="PANTHER" id="PTHR30185:SF15">
    <property type="entry name" value="CRYPTIC BETA-GLUCOSIDE BGL OPERON ANTITERMINATOR"/>
    <property type="match status" value="1"/>
</dbReference>
<keyword evidence="4" id="KW-1185">Reference proteome</keyword>
<dbReference type="GO" id="GO:0006355">
    <property type="term" value="P:regulation of DNA-templated transcription"/>
    <property type="evidence" value="ECO:0007669"/>
    <property type="project" value="InterPro"/>
</dbReference>
<dbReference type="Gene3D" id="2.30.24.10">
    <property type="entry name" value="CAT RNA-binding domain"/>
    <property type="match status" value="1"/>
</dbReference>
<dbReference type="InterPro" id="IPR004341">
    <property type="entry name" value="CAT_RNA-bd_dom"/>
</dbReference>
<dbReference type="Pfam" id="PF03123">
    <property type="entry name" value="CAT_RBD"/>
    <property type="match status" value="1"/>
</dbReference>
<dbReference type="SMART" id="SM01061">
    <property type="entry name" value="CAT_RBD"/>
    <property type="match status" value="1"/>
</dbReference>
<evidence type="ECO:0000259" key="2">
    <source>
        <dbReference type="PROSITE" id="PS51372"/>
    </source>
</evidence>
<dbReference type="InterPro" id="IPR050661">
    <property type="entry name" value="BglG_antiterminators"/>
</dbReference>
<gene>
    <name evidence="3" type="primary">lacT</name>
    <name evidence="3" type="ORF">HMPREF9180_0846</name>
</gene>
<dbReference type="HOGENOM" id="CLU_078802_0_0_9"/>
<evidence type="ECO:0000313" key="3">
    <source>
        <dbReference type="EMBL" id="EFX40489.1"/>
    </source>
</evidence>
<dbReference type="STRING" id="888746.HMPREF9180_0846"/>
<feature type="domain" description="PRD" evidence="2">
    <location>
        <begin position="87"/>
        <end position="189"/>
    </location>
</feature>
<dbReference type="SUPFAM" id="SSF50151">
    <property type="entry name" value="SacY-like RNA-binding domain"/>
    <property type="match status" value="1"/>
</dbReference>
<dbReference type="PANTHER" id="PTHR30185">
    <property type="entry name" value="CRYPTIC BETA-GLUCOSIDE BGL OPERON ANTITERMINATOR"/>
    <property type="match status" value="1"/>
</dbReference>
<dbReference type="EMBL" id="AEVF01000010">
    <property type="protein sequence ID" value="EFX40489.1"/>
    <property type="molecule type" value="Genomic_DNA"/>
</dbReference>